<accession>A0ABP9NX45</accession>
<evidence type="ECO:0000256" key="1">
    <source>
        <dbReference type="ARBA" id="ARBA00022617"/>
    </source>
</evidence>
<evidence type="ECO:0000256" key="5">
    <source>
        <dbReference type="SAM" id="SignalP"/>
    </source>
</evidence>
<evidence type="ECO:0000256" key="2">
    <source>
        <dbReference type="ARBA" id="ARBA00022723"/>
    </source>
</evidence>
<evidence type="ECO:0000256" key="4">
    <source>
        <dbReference type="PROSITE-ProRule" id="PRU00433"/>
    </source>
</evidence>
<proteinExistence type="predicted"/>
<dbReference type="InterPro" id="IPR011429">
    <property type="entry name" value="Cyt_c_Planctomycete-type"/>
</dbReference>
<dbReference type="Pfam" id="PF07624">
    <property type="entry name" value="PSD2"/>
    <property type="match status" value="1"/>
</dbReference>
<dbReference type="InterPro" id="IPR009056">
    <property type="entry name" value="Cyt_c-like_dom"/>
</dbReference>
<dbReference type="PROSITE" id="PS51007">
    <property type="entry name" value="CYTC"/>
    <property type="match status" value="1"/>
</dbReference>
<keyword evidence="3 4" id="KW-0408">Iron</keyword>
<evidence type="ECO:0000313" key="8">
    <source>
        <dbReference type="Proteomes" id="UP001499852"/>
    </source>
</evidence>
<dbReference type="InterPro" id="IPR013039">
    <property type="entry name" value="DUF1588"/>
</dbReference>
<keyword evidence="5" id="KW-0732">Signal</keyword>
<dbReference type="SUPFAM" id="SSF46626">
    <property type="entry name" value="Cytochrome c"/>
    <property type="match status" value="1"/>
</dbReference>
<dbReference type="InterPro" id="IPR011478">
    <property type="entry name" value="DUF1585"/>
</dbReference>
<sequence length="629" mass="71077">MHPYMIERSSFWAILASSFLAVTAMADESAVMSRLGKDILPFLEKNCLECHDADAAKADINLEPLWDAKSARLDVRLWDKIGDQVRTRQMPPPKEKIQPTDEDRQKLGDWIQQAQQVVKAQTPTDPGFRKARRLTRREYSLTMRDLLYGASDTLGDAFPTDGAGGEGFDNNADTLFIPPLLIEKFIGAADAGLAAAWGKWEIKKQLITQWPSESKKPQQAAQETLHTFARRAYRRPVTEADVSPLVAIFDRGLKGGLDYETSLKRAFKAVLLSPKFLILQEQERPGETKPWQVSGHEMAQRLSYFLWSTMPDAELSRLADEGKLQEAAGIEAQVKRMLADPKAEALTKHFAAQWLGLDALFNTVDPDRGKYKEFTQSLRQAMYDEGLYFSSAILRENGRVLDFLDSKHTFVNEELARLYEIPDVKGPEMRRVMLKDERRGGVLGMGGMLAATAYPQRTSPVLRGKWVLETLMGTPPPPPPANVGSLPEDDRKIENLTFRQQLEKHRSKAQCMGCHNRLDPPGFGLENFDPIGKWRDNENGKALDVSANFVDGRTFRGPAEMRRILMSEKHKFVRNFCARLLGYALGRGLEPQDQPTLLRLEETLVKNDYHALPLIIAVAQSYPFTHRRQ</sequence>
<dbReference type="EMBL" id="BAABIA010000002">
    <property type="protein sequence ID" value="GAA5135406.1"/>
    <property type="molecule type" value="Genomic_DNA"/>
</dbReference>
<feature type="domain" description="Cytochrome c" evidence="6">
    <location>
        <begin position="31"/>
        <end position="115"/>
    </location>
</feature>
<dbReference type="Pfam" id="PF07627">
    <property type="entry name" value="PSCyt3"/>
    <property type="match status" value="1"/>
</dbReference>
<name>A0ABP9NX45_9BACT</name>
<protein>
    <submittedName>
        <fullName evidence="7">DUF1588 domain-containing protein</fullName>
    </submittedName>
</protein>
<dbReference type="Proteomes" id="UP001499852">
    <property type="component" value="Unassembled WGS sequence"/>
</dbReference>
<gene>
    <name evidence="7" type="ORF">GCM10023213_08600</name>
</gene>
<evidence type="ECO:0000313" key="7">
    <source>
        <dbReference type="EMBL" id="GAA5135406.1"/>
    </source>
</evidence>
<dbReference type="Pfam" id="PF07631">
    <property type="entry name" value="PSD4"/>
    <property type="match status" value="1"/>
</dbReference>
<keyword evidence="1 4" id="KW-0349">Heme</keyword>
<evidence type="ECO:0000256" key="3">
    <source>
        <dbReference type="ARBA" id="ARBA00023004"/>
    </source>
</evidence>
<comment type="caution">
    <text evidence="7">The sequence shown here is derived from an EMBL/GenBank/DDBJ whole genome shotgun (WGS) entry which is preliminary data.</text>
</comment>
<dbReference type="InterPro" id="IPR036909">
    <property type="entry name" value="Cyt_c-like_dom_sf"/>
</dbReference>
<dbReference type="InterPro" id="IPR013042">
    <property type="entry name" value="DUF1592"/>
</dbReference>
<dbReference type="Pfam" id="PF07626">
    <property type="entry name" value="PSD3"/>
    <property type="match status" value="1"/>
</dbReference>
<feature type="signal peptide" evidence="5">
    <location>
        <begin position="1"/>
        <end position="26"/>
    </location>
</feature>
<dbReference type="Pfam" id="PF07635">
    <property type="entry name" value="PSCyt1"/>
    <property type="match status" value="1"/>
</dbReference>
<organism evidence="7 8">
    <name type="scientific">Prosthecobacter algae</name>
    <dbReference type="NCBI Taxonomy" id="1144682"/>
    <lineage>
        <taxon>Bacteria</taxon>
        <taxon>Pseudomonadati</taxon>
        <taxon>Verrucomicrobiota</taxon>
        <taxon>Verrucomicrobiia</taxon>
        <taxon>Verrucomicrobiales</taxon>
        <taxon>Verrucomicrobiaceae</taxon>
        <taxon>Prosthecobacter</taxon>
    </lineage>
</organism>
<dbReference type="InterPro" id="IPR013043">
    <property type="entry name" value="DUF1595"/>
</dbReference>
<feature type="chain" id="PRO_5047320059" evidence="5">
    <location>
        <begin position="27"/>
        <end position="629"/>
    </location>
</feature>
<dbReference type="InterPro" id="IPR013036">
    <property type="entry name" value="DUF1587"/>
</dbReference>
<reference evidence="8" key="1">
    <citation type="journal article" date="2019" name="Int. J. Syst. Evol. Microbiol.">
        <title>The Global Catalogue of Microorganisms (GCM) 10K type strain sequencing project: providing services to taxonomists for standard genome sequencing and annotation.</title>
        <authorList>
            <consortium name="The Broad Institute Genomics Platform"/>
            <consortium name="The Broad Institute Genome Sequencing Center for Infectious Disease"/>
            <person name="Wu L."/>
            <person name="Ma J."/>
        </authorList>
    </citation>
    <scope>NUCLEOTIDE SEQUENCE [LARGE SCALE GENOMIC DNA]</scope>
    <source>
        <strain evidence="8">JCM 18053</strain>
    </source>
</reference>
<keyword evidence="8" id="KW-1185">Reference proteome</keyword>
<keyword evidence="2 4" id="KW-0479">Metal-binding</keyword>
<dbReference type="Pfam" id="PF07637">
    <property type="entry name" value="PSD5"/>
    <property type="match status" value="1"/>
</dbReference>
<evidence type="ECO:0000259" key="6">
    <source>
        <dbReference type="PROSITE" id="PS51007"/>
    </source>
</evidence>